<dbReference type="AlphaFoldDB" id="A0A317XZJ4"/>
<evidence type="ECO:0008006" key="4">
    <source>
        <dbReference type="Google" id="ProtNLM"/>
    </source>
</evidence>
<evidence type="ECO:0000313" key="2">
    <source>
        <dbReference type="EMBL" id="PWZ03542.1"/>
    </source>
</evidence>
<feature type="chain" id="PRO_5016240748" description="Secreted protein" evidence="1">
    <location>
        <begin position="21"/>
        <end position="96"/>
    </location>
</feature>
<evidence type="ECO:0000256" key="1">
    <source>
        <dbReference type="SAM" id="SignalP"/>
    </source>
</evidence>
<dbReference type="Proteomes" id="UP000246740">
    <property type="component" value="Unassembled WGS sequence"/>
</dbReference>
<sequence>MNLPCFFVPCAFLLFRAAYPLRSTYSTCRSGQYIACCRLPSPTESFLRHTSGPCACTAYLLSSLFFRVPITASQCIYKLSCQDAQAKAASLSFEAR</sequence>
<keyword evidence="1" id="KW-0732">Signal</keyword>
<organism evidence="2 3">
    <name type="scientific">Testicularia cyperi</name>
    <dbReference type="NCBI Taxonomy" id="1882483"/>
    <lineage>
        <taxon>Eukaryota</taxon>
        <taxon>Fungi</taxon>
        <taxon>Dikarya</taxon>
        <taxon>Basidiomycota</taxon>
        <taxon>Ustilaginomycotina</taxon>
        <taxon>Ustilaginomycetes</taxon>
        <taxon>Ustilaginales</taxon>
        <taxon>Anthracoideaceae</taxon>
        <taxon>Testicularia</taxon>
    </lineage>
</organism>
<name>A0A317XZJ4_9BASI</name>
<gene>
    <name evidence="2" type="ORF">BCV70DRAFT_19076</name>
</gene>
<protein>
    <recommendedName>
        <fullName evidence="4">Secreted protein</fullName>
    </recommendedName>
</protein>
<proteinExistence type="predicted"/>
<evidence type="ECO:0000313" key="3">
    <source>
        <dbReference type="Proteomes" id="UP000246740"/>
    </source>
</evidence>
<dbReference type="EMBL" id="KZ819188">
    <property type="protein sequence ID" value="PWZ03542.1"/>
    <property type="molecule type" value="Genomic_DNA"/>
</dbReference>
<keyword evidence="3" id="KW-1185">Reference proteome</keyword>
<dbReference type="InParanoid" id="A0A317XZJ4"/>
<reference evidence="2 3" key="1">
    <citation type="journal article" date="2018" name="Mol. Biol. Evol.">
        <title>Broad Genomic Sampling Reveals a Smut Pathogenic Ancestry of the Fungal Clade Ustilaginomycotina.</title>
        <authorList>
            <person name="Kijpornyongpan T."/>
            <person name="Mondo S.J."/>
            <person name="Barry K."/>
            <person name="Sandor L."/>
            <person name="Lee J."/>
            <person name="Lipzen A."/>
            <person name="Pangilinan J."/>
            <person name="LaButti K."/>
            <person name="Hainaut M."/>
            <person name="Henrissat B."/>
            <person name="Grigoriev I.V."/>
            <person name="Spatafora J.W."/>
            <person name="Aime M.C."/>
        </authorList>
    </citation>
    <scope>NUCLEOTIDE SEQUENCE [LARGE SCALE GENOMIC DNA]</scope>
    <source>
        <strain evidence="2 3">MCA 3645</strain>
    </source>
</reference>
<feature type="signal peptide" evidence="1">
    <location>
        <begin position="1"/>
        <end position="20"/>
    </location>
</feature>
<accession>A0A317XZJ4</accession>